<sequence length="923" mass="101109">MYLYALDEEVERLKAELATLAGPARLDLLVATAWHQRQRDSRAATQLLDEAETLLRNSSLMPDQRRAVRARIALSRAEIAALLGEFSKAETLLTEAKAGFNAVNDIVGEGDALLGEVVIALEQGQMENAMRAAKAAVSNYDRAGESLNRFLAEAWYLYLESFSNPQAVEIKLQELQANTVEPRHPALEALITAARGEILFSPELTRSAILFYHASELAREAGLVRLSIMASANAGAALQKLGDFDEAAACYDWAVSAARKTGWPALIGFSLMRLGELLRHLGQLEQSHVVLQEALQGFNITKSGISKAVAHGELAHTLLERGMPTEAAEMFDVAIALYREAGSRNSLAEHLICQARALSSAGKSGEALDAIAEARTLIKELDYAALSVDLREALAQIHRQHTLPLPAGMTAPNPVLHYLEEALRVGAEIEGWLAPSKLLLALGEAWSNIGDGKKAFDYAKQAIAADQRERNKQASNWATLMQVRHETERAKAAAEHHQQLAATLTETSHTLDLLSKIGQELTANLNPENVCNALHRHLGTLLDASHLSIWLLGPDGKALDLCHHVENGVVVPDYNAASYKDAYNARRCIAEWQEVLLDLDATSNTGEQLPSAADSIQIRTALFGPLIVGERVLGAMSIKSGNQDAYGERQRLIFRTLCAYGAIALDNANAHRDLQETKKKLEQALRELEDASLTDPLTGLRNRRFLAQNIEADVTISVRSYQDSMATGASLPKDADLLMFLVDLDHFKQVNDKYGHAAGDAILVQIRQRLQQVFRDSDYLIRWGGEEFLIVARGVSRESADELAARVCAVVADQLFTIDDHTKLSQTCSVGFACYPFVTSQPRAVNWQDVIDIADIALYTVKHAGRNGWVGLFGEAHAWPDLLLCTLKADPKKVILNQELRLASNKTEDEIRSALDLMAPAIA</sequence>
<dbReference type="SMART" id="SM00028">
    <property type="entry name" value="TPR"/>
    <property type="match status" value="4"/>
</dbReference>
<evidence type="ECO:0000259" key="4">
    <source>
        <dbReference type="PROSITE" id="PS50887"/>
    </source>
</evidence>
<dbReference type="Gene3D" id="3.30.70.270">
    <property type="match status" value="1"/>
</dbReference>
<feature type="coiled-coil region" evidence="3">
    <location>
        <begin position="667"/>
        <end position="694"/>
    </location>
</feature>
<dbReference type="RefSeq" id="WP_188564187.1">
    <property type="nucleotide sequence ID" value="NZ_BMED01000001.1"/>
</dbReference>
<evidence type="ECO:0000313" key="6">
    <source>
        <dbReference type="Proteomes" id="UP000637423"/>
    </source>
</evidence>
<accession>A0A916U4Z8</accession>
<name>A0A916U4Z8_9BURK</name>
<evidence type="ECO:0000256" key="2">
    <source>
        <dbReference type="ARBA" id="ARBA00034247"/>
    </source>
</evidence>
<keyword evidence="6" id="KW-1185">Reference proteome</keyword>
<dbReference type="Gene3D" id="1.25.40.10">
    <property type="entry name" value="Tetratricopeptide repeat domain"/>
    <property type="match status" value="2"/>
</dbReference>
<gene>
    <name evidence="5" type="ORF">GCM10011396_02580</name>
</gene>
<proteinExistence type="predicted"/>
<dbReference type="SUPFAM" id="SSF55781">
    <property type="entry name" value="GAF domain-like"/>
    <property type="match status" value="1"/>
</dbReference>
<dbReference type="InterPro" id="IPR029787">
    <property type="entry name" value="Nucleotide_cyclase"/>
</dbReference>
<dbReference type="PROSITE" id="PS50887">
    <property type="entry name" value="GGDEF"/>
    <property type="match status" value="1"/>
</dbReference>
<keyword evidence="3" id="KW-0175">Coiled coil</keyword>
<dbReference type="Proteomes" id="UP000637423">
    <property type="component" value="Unassembled WGS sequence"/>
</dbReference>
<evidence type="ECO:0000313" key="5">
    <source>
        <dbReference type="EMBL" id="GGC59154.1"/>
    </source>
</evidence>
<dbReference type="InterPro" id="IPR043128">
    <property type="entry name" value="Rev_trsase/Diguanyl_cyclase"/>
</dbReference>
<evidence type="ECO:0000256" key="1">
    <source>
        <dbReference type="ARBA" id="ARBA00012528"/>
    </source>
</evidence>
<dbReference type="SUPFAM" id="SSF55073">
    <property type="entry name" value="Nucleotide cyclase"/>
    <property type="match status" value="1"/>
</dbReference>
<protein>
    <recommendedName>
        <fullName evidence="1">diguanylate cyclase</fullName>
        <ecNumber evidence="1">2.7.7.65</ecNumber>
    </recommendedName>
</protein>
<dbReference type="SUPFAM" id="SSF48452">
    <property type="entry name" value="TPR-like"/>
    <property type="match status" value="3"/>
</dbReference>
<dbReference type="InterPro" id="IPR000160">
    <property type="entry name" value="GGDEF_dom"/>
</dbReference>
<dbReference type="PANTHER" id="PTHR45138">
    <property type="entry name" value="REGULATORY COMPONENTS OF SENSORY TRANSDUCTION SYSTEM"/>
    <property type="match status" value="1"/>
</dbReference>
<feature type="domain" description="GGDEF" evidence="4">
    <location>
        <begin position="735"/>
        <end position="874"/>
    </location>
</feature>
<dbReference type="CDD" id="cd01949">
    <property type="entry name" value="GGDEF"/>
    <property type="match status" value="1"/>
</dbReference>
<reference evidence="5" key="1">
    <citation type="journal article" date="2014" name="Int. J. Syst. Evol. Microbiol.">
        <title>Complete genome sequence of Corynebacterium casei LMG S-19264T (=DSM 44701T), isolated from a smear-ripened cheese.</title>
        <authorList>
            <consortium name="US DOE Joint Genome Institute (JGI-PGF)"/>
            <person name="Walter F."/>
            <person name="Albersmeier A."/>
            <person name="Kalinowski J."/>
            <person name="Ruckert C."/>
        </authorList>
    </citation>
    <scope>NUCLEOTIDE SEQUENCE</scope>
    <source>
        <strain evidence="5">CGMCC 1.10998</strain>
    </source>
</reference>
<dbReference type="AlphaFoldDB" id="A0A916U4Z8"/>
<comment type="caution">
    <text evidence="5">The sequence shown here is derived from an EMBL/GenBank/DDBJ whole genome shotgun (WGS) entry which is preliminary data.</text>
</comment>
<dbReference type="PANTHER" id="PTHR45138:SF9">
    <property type="entry name" value="DIGUANYLATE CYCLASE DGCM-RELATED"/>
    <property type="match status" value="1"/>
</dbReference>
<comment type="catalytic activity">
    <reaction evidence="2">
        <text>2 GTP = 3',3'-c-di-GMP + 2 diphosphate</text>
        <dbReference type="Rhea" id="RHEA:24898"/>
        <dbReference type="ChEBI" id="CHEBI:33019"/>
        <dbReference type="ChEBI" id="CHEBI:37565"/>
        <dbReference type="ChEBI" id="CHEBI:58805"/>
        <dbReference type="EC" id="2.7.7.65"/>
    </reaction>
</comment>
<dbReference type="Gene3D" id="3.30.450.40">
    <property type="match status" value="1"/>
</dbReference>
<dbReference type="InterPro" id="IPR029016">
    <property type="entry name" value="GAF-like_dom_sf"/>
</dbReference>
<dbReference type="InterPro" id="IPR003018">
    <property type="entry name" value="GAF"/>
</dbReference>
<dbReference type="NCBIfam" id="TIGR00254">
    <property type="entry name" value="GGDEF"/>
    <property type="match status" value="1"/>
</dbReference>
<dbReference type="SMART" id="SM00267">
    <property type="entry name" value="GGDEF"/>
    <property type="match status" value="1"/>
</dbReference>
<dbReference type="Pfam" id="PF00990">
    <property type="entry name" value="GGDEF"/>
    <property type="match status" value="1"/>
</dbReference>
<dbReference type="EC" id="2.7.7.65" evidence="1"/>
<dbReference type="GO" id="GO:0052621">
    <property type="term" value="F:diguanylate cyclase activity"/>
    <property type="evidence" value="ECO:0007669"/>
    <property type="project" value="UniProtKB-EC"/>
</dbReference>
<reference evidence="5" key="2">
    <citation type="submission" date="2020-09" db="EMBL/GenBank/DDBJ databases">
        <authorList>
            <person name="Sun Q."/>
            <person name="Zhou Y."/>
        </authorList>
    </citation>
    <scope>NUCLEOTIDE SEQUENCE</scope>
    <source>
        <strain evidence="5">CGMCC 1.10998</strain>
    </source>
</reference>
<dbReference type="EMBL" id="BMED01000001">
    <property type="protein sequence ID" value="GGC59154.1"/>
    <property type="molecule type" value="Genomic_DNA"/>
</dbReference>
<dbReference type="InterPro" id="IPR050469">
    <property type="entry name" value="Diguanylate_Cyclase"/>
</dbReference>
<dbReference type="InterPro" id="IPR011990">
    <property type="entry name" value="TPR-like_helical_dom_sf"/>
</dbReference>
<dbReference type="Pfam" id="PF13492">
    <property type="entry name" value="GAF_3"/>
    <property type="match status" value="1"/>
</dbReference>
<dbReference type="InterPro" id="IPR019734">
    <property type="entry name" value="TPR_rpt"/>
</dbReference>
<organism evidence="5 6">
    <name type="scientific">Undibacterium terreum</name>
    <dbReference type="NCBI Taxonomy" id="1224302"/>
    <lineage>
        <taxon>Bacteria</taxon>
        <taxon>Pseudomonadati</taxon>
        <taxon>Pseudomonadota</taxon>
        <taxon>Betaproteobacteria</taxon>
        <taxon>Burkholderiales</taxon>
        <taxon>Oxalobacteraceae</taxon>
        <taxon>Undibacterium</taxon>
    </lineage>
</organism>
<evidence type="ECO:0000256" key="3">
    <source>
        <dbReference type="SAM" id="Coils"/>
    </source>
</evidence>